<dbReference type="InterPro" id="IPR050404">
    <property type="entry name" value="Heme-degrading_MO"/>
</dbReference>
<dbReference type="Pfam" id="PF03992">
    <property type="entry name" value="ABM"/>
    <property type="match status" value="1"/>
</dbReference>
<dbReference type="EnsemblProtists" id="PYU1_T004274">
    <property type="protein sequence ID" value="PYU1_T004274"/>
    <property type="gene ID" value="PYU1_G004264"/>
</dbReference>
<accession>K3WH33</accession>
<reference evidence="2" key="3">
    <citation type="submission" date="2015-02" db="UniProtKB">
        <authorList>
            <consortium name="EnsemblProtists"/>
        </authorList>
    </citation>
    <scope>IDENTIFICATION</scope>
    <source>
        <strain evidence="2">DAOM BR144</strain>
    </source>
</reference>
<sequence>MPMNKPIRVLSERIMSRGFEPTVGRLMENVQKVVRRQPGLISLETLSDVNDHHKYVVLSEWRSKQDYDNWLNSKEFKECTAKIEEVLDVPGKRTTIFKQPNEDIFLL</sequence>
<dbReference type="AlphaFoldDB" id="K3WH33"/>
<dbReference type="InParanoid" id="K3WH33"/>
<dbReference type="EMBL" id="GL376567">
    <property type="status" value="NOT_ANNOTATED_CDS"/>
    <property type="molecule type" value="Genomic_DNA"/>
</dbReference>
<organism evidence="2 3">
    <name type="scientific">Globisporangium ultimum (strain ATCC 200006 / CBS 805.95 / DAOM BR144)</name>
    <name type="common">Pythium ultimum</name>
    <dbReference type="NCBI Taxonomy" id="431595"/>
    <lineage>
        <taxon>Eukaryota</taxon>
        <taxon>Sar</taxon>
        <taxon>Stramenopiles</taxon>
        <taxon>Oomycota</taxon>
        <taxon>Peronosporomycetes</taxon>
        <taxon>Pythiales</taxon>
        <taxon>Pythiaceae</taxon>
        <taxon>Globisporangium</taxon>
    </lineage>
</organism>
<dbReference type="SUPFAM" id="SSF54909">
    <property type="entry name" value="Dimeric alpha+beta barrel"/>
    <property type="match status" value="1"/>
</dbReference>
<keyword evidence="3" id="KW-1185">Reference proteome</keyword>
<dbReference type="InterPro" id="IPR011008">
    <property type="entry name" value="Dimeric_a/b-barrel"/>
</dbReference>
<evidence type="ECO:0000259" key="1">
    <source>
        <dbReference type="PROSITE" id="PS51725"/>
    </source>
</evidence>
<dbReference type="HOGENOM" id="CLU_154916_0_0_1"/>
<name>K3WH33_GLOUD</name>
<proteinExistence type="predicted"/>
<evidence type="ECO:0000313" key="2">
    <source>
        <dbReference type="EnsemblProtists" id="PYU1_T004274"/>
    </source>
</evidence>
<feature type="domain" description="ABM" evidence="1">
    <location>
        <begin position="7"/>
        <end position="97"/>
    </location>
</feature>
<evidence type="ECO:0000313" key="3">
    <source>
        <dbReference type="Proteomes" id="UP000019132"/>
    </source>
</evidence>
<reference evidence="3" key="1">
    <citation type="journal article" date="2010" name="Genome Biol.">
        <title>Genome sequence of the necrotrophic plant pathogen Pythium ultimum reveals original pathogenicity mechanisms and effector repertoire.</title>
        <authorList>
            <person name="Levesque C.A."/>
            <person name="Brouwer H."/>
            <person name="Cano L."/>
            <person name="Hamilton J.P."/>
            <person name="Holt C."/>
            <person name="Huitema E."/>
            <person name="Raffaele S."/>
            <person name="Robideau G.P."/>
            <person name="Thines M."/>
            <person name="Win J."/>
            <person name="Zerillo M.M."/>
            <person name="Beakes G.W."/>
            <person name="Boore J.L."/>
            <person name="Busam D."/>
            <person name="Dumas B."/>
            <person name="Ferriera S."/>
            <person name="Fuerstenberg S.I."/>
            <person name="Gachon C.M."/>
            <person name="Gaulin E."/>
            <person name="Govers F."/>
            <person name="Grenville-Briggs L."/>
            <person name="Horner N."/>
            <person name="Hostetler J."/>
            <person name="Jiang R.H."/>
            <person name="Johnson J."/>
            <person name="Krajaejun T."/>
            <person name="Lin H."/>
            <person name="Meijer H.J."/>
            <person name="Moore B."/>
            <person name="Morris P."/>
            <person name="Phuntmart V."/>
            <person name="Puiu D."/>
            <person name="Shetty J."/>
            <person name="Stajich J.E."/>
            <person name="Tripathy S."/>
            <person name="Wawra S."/>
            <person name="van West P."/>
            <person name="Whitty B.R."/>
            <person name="Coutinho P.M."/>
            <person name="Henrissat B."/>
            <person name="Martin F."/>
            <person name="Thomas P.D."/>
            <person name="Tyler B.M."/>
            <person name="De Vries R.P."/>
            <person name="Kamoun S."/>
            <person name="Yandell M."/>
            <person name="Tisserat N."/>
            <person name="Buell C.R."/>
        </authorList>
    </citation>
    <scope>NUCLEOTIDE SEQUENCE</scope>
    <source>
        <strain evidence="3">DAOM:BR144</strain>
    </source>
</reference>
<dbReference type="PROSITE" id="PS51725">
    <property type="entry name" value="ABM"/>
    <property type="match status" value="1"/>
</dbReference>
<dbReference type="Proteomes" id="UP000019132">
    <property type="component" value="Unassembled WGS sequence"/>
</dbReference>
<dbReference type="PANTHER" id="PTHR34474:SF2">
    <property type="entry name" value="SIGNAL TRANSDUCTION PROTEIN TRAP"/>
    <property type="match status" value="1"/>
</dbReference>
<dbReference type="OMA" id="DHHKYVV"/>
<dbReference type="PANTHER" id="PTHR34474">
    <property type="entry name" value="SIGNAL TRANSDUCTION PROTEIN TRAP"/>
    <property type="match status" value="1"/>
</dbReference>
<dbReference type="InterPro" id="IPR007138">
    <property type="entry name" value="ABM_dom"/>
</dbReference>
<dbReference type="VEuPathDB" id="FungiDB:PYU1_G004264"/>
<dbReference type="Gene3D" id="3.30.70.100">
    <property type="match status" value="1"/>
</dbReference>
<protein>
    <recommendedName>
        <fullName evidence="1">ABM domain-containing protein</fullName>
    </recommendedName>
</protein>
<dbReference type="eggNOG" id="ENOG502SP0Z">
    <property type="taxonomic scope" value="Eukaryota"/>
</dbReference>
<reference evidence="3" key="2">
    <citation type="submission" date="2010-04" db="EMBL/GenBank/DDBJ databases">
        <authorList>
            <person name="Buell R."/>
            <person name="Hamilton J."/>
            <person name="Hostetler J."/>
        </authorList>
    </citation>
    <scope>NUCLEOTIDE SEQUENCE [LARGE SCALE GENOMIC DNA]</scope>
    <source>
        <strain evidence="3">DAOM:BR144</strain>
    </source>
</reference>